<dbReference type="InterPro" id="IPR003660">
    <property type="entry name" value="HAMP_dom"/>
</dbReference>
<dbReference type="GO" id="GO:0016020">
    <property type="term" value="C:membrane"/>
    <property type="evidence" value="ECO:0007669"/>
    <property type="project" value="InterPro"/>
</dbReference>
<dbReference type="EMBL" id="CP036525">
    <property type="protein sequence ID" value="QDT05344.1"/>
    <property type="molecule type" value="Genomic_DNA"/>
</dbReference>
<evidence type="ECO:0000313" key="4">
    <source>
        <dbReference type="EMBL" id="QDT05344.1"/>
    </source>
</evidence>
<feature type="transmembrane region" description="Helical" evidence="2">
    <location>
        <begin position="71"/>
        <end position="93"/>
    </location>
</feature>
<organism evidence="4 5">
    <name type="scientific">Rubripirellula lacrimiformis</name>
    <dbReference type="NCBI Taxonomy" id="1930273"/>
    <lineage>
        <taxon>Bacteria</taxon>
        <taxon>Pseudomonadati</taxon>
        <taxon>Planctomycetota</taxon>
        <taxon>Planctomycetia</taxon>
        <taxon>Pirellulales</taxon>
        <taxon>Pirellulaceae</taxon>
        <taxon>Rubripirellula</taxon>
    </lineage>
</organism>
<dbReference type="PROSITE" id="PS50885">
    <property type="entry name" value="HAMP"/>
    <property type="match status" value="1"/>
</dbReference>
<dbReference type="GO" id="GO:0007165">
    <property type="term" value="P:signal transduction"/>
    <property type="evidence" value="ECO:0007669"/>
    <property type="project" value="InterPro"/>
</dbReference>
<feature type="domain" description="HAMP" evidence="3">
    <location>
        <begin position="134"/>
        <end position="186"/>
    </location>
</feature>
<evidence type="ECO:0000256" key="1">
    <source>
        <dbReference type="SAM" id="Coils"/>
    </source>
</evidence>
<gene>
    <name evidence="4" type="ORF">K227x_37440</name>
</gene>
<evidence type="ECO:0000313" key="5">
    <source>
        <dbReference type="Proteomes" id="UP000318538"/>
    </source>
</evidence>
<dbReference type="Proteomes" id="UP000318538">
    <property type="component" value="Chromosome"/>
</dbReference>
<keyword evidence="5" id="KW-1185">Reference proteome</keyword>
<reference evidence="4 5" key="1">
    <citation type="submission" date="2019-02" db="EMBL/GenBank/DDBJ databases">
        <title>Deep-cultivation of Planctomycetes and their phenomic and genomic characterization uncovers novel biology.</title>
        <authorList>
            <person name="Wiegand S."/>
            <person name="Jogler M."/>
            <person name="Boedeker C."/>
            <person name="Pinto D."/>
            <person name="Vollmers J."/>
            <person name="Rivas-Marin E."/>
            <person name="Kohn T."/>
            <person name="Peeters S.H."/>
            <person name="Heuer A."/>
            <person name="Rast P."/>
            <person name="Oberbeckmann S."/>
            <person name="Bunk B."/>
            <person name="Jeske O."/>
            <person name="Meyerdierks A."/>
            <person name="Storesund J.E."/>
            <person name="Kallscheuer N."/>
            <person name="Luecker S."/>
            <person name="Lage O.M."/>
            <person name="Pohl T."/>
            <person name="Merkel B.J."/>
            <person name="Hornburger P."/>
            <person name="Mueller R.-W."/>
            <person name="Bruemmer F."/>
            <person name="Labrenz M."/>
            <person name="Spormann A.M."/>
            <person name="Op den Camp H."/>
            <person name="Overmann J."/>
            <person name="Amann R."/>
            <person name="Jetten M.S.M."/>
            <person name="Mascher T."/>
            <person name="Medema M.H."/>
            <person name="Devos D.P."/>
            <person name="Kaster A.-K."/>
            <person name="Ovreas L."/>
            <person name="Rohde M."/>
            <person name="Galperin M.Y."/>
            <person name="Jogler C."/>
        </authorList>
    </citation>
    <scope>NUCLEOTIDE SEQUENCE [LARGE SCALE GENOMIC DNA]</scope>
    <source>
        <strain evidence="4 5">K22_7</strain>
    </source>
</reference>
<name>A0A517NDY8_9BACT</name>
<keyword evidence="2" id="KW-0472">Membrane</keyword>
<accession>A0A517NDY8</accession>
<keyword evidence="2" id="KW-0812">Transmembrane</keyword>
<feature type="coiled-coil region" evidence="1">
    <location>
        <begin position="174"/>
        <end position="201"/>
    </location>
</feature>
<feature type="transmembrane region" description="Helical" evidence="2">
    <location>
        <begin position="108"/>
        <end position="126"/>
    </location>
</feature>
<evidence type="ECO:0000256" key="2">
    <source>
        <dbReference type="SAM" id="Phobius"/>
    </source>
</evidence>
<proteinExistence type="predicted"/>
<sequence>MTVGRGGGHPKFGPHGEILPLDSHLQSRVSHRSYGNCPANNHYPPNHYRSMYVRSKILVDPKVQWTIVGRLVAHWCMFLVCLIAICTMVRVMFTGGDVSMGTTVVESLKTQMPMAIVMLMLLPVFMRDSMKLSNRFAGPMFRLRTALRSVAQDQPTGPINFRAGDFWQEAAVDFNVMLQKLEDLKTENESLKSQIRESSDTANV</sequence>
<dbReference type="KEGG" id="rlc:K227x_37440"/>
<dbReference type="AlphaFoldDB" id="A0A517NDY8"/>
<keyword evidence="2" id="KW-1133">Transmembrane helix</keyword>
<protein>
    <recommendedName>
        <fullName evidence="3">HAMP domain-containing protein</fullName>
    </recommendedName>
</protein>
<evidence type="ECO:0000259" key="3">
    <source>
        <dbReference type="PROSITE" id="PS50885"/>
    </source>
</evidence>
<keyword evidence="1" id="KW-0175">Coiled coil</keyword>